<proteinExistence type="predicted"/>
<feature type="non-terminal residue" evidence="1">
    <location>
        <position position="1317"/>
    </location>
</feature>
<protein>
    <submittedName>
        <fullName evidence="1">Uncharacterized protein</fullName>
    </submittedName>
</protein>
<gene>
    <name evidence="1" type="ORF">EVOR1521_LOCUS15774</name>
</gene>
<evidence type="ECO:0000313" key="1">
    <source>
        <dbReference type="EMBL" id="CAJ1390304.1"/>
    </source>
</evidence>
<dbReference type="Proteomes" id="UP001178507">
    <property type="component" value="Unassembled WGS sequence"/>
</dbReference>
<dbReference type="PANTHER" id="PTHR20961:SF38">
    <property type="entry name" value="PROTEIN O-LINKED-MANNOSE BETA-1,4-N-ACETYLGLUCOSAMINYLTRANSFERASE 2"/>
    <property type="match status" value="1"/>
</dbReference>
<organism evidence="1 2">
    <name type="scientific">Effrenium voratum</name>
    <dbReference type="NCBI Taxonomy" id="2562239"/>
    <lineage>
        <taxon>Eukaryota</taxon>
        <taxon>Sar</taxon>
        <taxon>Alveolata</taxon>
        <taxon>Dinophyceae</taxon>
        <taxon>Suessiales</taxon>
        <taxon>Symbiodiniaceae</taxon>
        <taxon>Effrenium</taxon>
    </lineage>
</organism>
<dbReference type="GO" id="GO:0016757">
    <property type="term" value="F:glycosyltransferase activity"/>
    <property type="evidence" value="ECO:0007669"/>
    <property type="project" value="InterPro"/>
</dbReference>
<comment type="caution">
    <text evidence="1">The sequence shown here is derived from an EMBL/GenBank/DDBJ whole genome shotgun (WGS) entry which is preliminary data.</text>
</comment>
<dbReference type="PANTHER" id="PTHR20961">
    <property type="entry name" value="GLYCOSYLTRANSFERASE"/>
    <property type="match status" value="1"/>
</dbReference>
<sequence length="1317" mass="147197">ERSLTGHCELQLDAEDEVALDIHQCIHVKEVTSQGCRLNFQAEDSALTVKLDRAKLASLQIDFVVTPGSPALLWLEDGQLVVAQEMGQFSFGTCCFMPAAPCFDAVFTFERCCLVPSSEIQAELSGFQARWGVRLGEHRVAKVRCTSPLCKRKALPKHRQRRLQTFALQKLDGVWRRFTATKHDNTIGALGELLAFYVLRVAWQGGQRTAPFDPARSPGAAQLARKEKRVWKKLRETVLSKRRGQYEVCACAGTGYDMIMAMRDNIKRLWLYHPNFSRWVANPSEQAHHLSLLQSCTEEAAETALSDFRHAIARSNCVASDVATNIAVAQACALQRHWARAAELYFLSFALVVMAPWADCLNLAVWDMTADDVVFNAARAMNLATKSAILSPAAAVGTLAWRRSPYALVPPEGQRCDGPAVLDGICLAEGKIWVPPGSGRSVRHALCTEFGAMDGSAWVGESGGIWERLQNGTARSDRRLFLLPVGTPYPNIWHALHWWVPSVALKEELRWNPGDVQLGIVFDSKPRNGIARWRVDHPESEDVKSFLAFHGPVLAALSSQPVLFIAHTKAAPHCFRHGTVGFRSFRYDMKQPQLGLHHIALFRHALAPKRAKRAEYVLLVRRAAGPRHVDLGPLERQLQPLAARLAGGLRSRGLEKLPLLGQLALANQARVLVGAHGAGLAWMVAMEPGSAVVELMPSGLPGYVVCVESWDQPRNLRHSIYGGLAHLAGQHHACVRGNATEAAGEIDFSYEIENFREKTIVLPVGKVLRRIVEASVTFGRGTRSPSGFPRAWLLRRPGHSLRSVEEWFQLVPDLLSRKAWTLACARNQAQLFHKECPWGGRLGKIELEGIDLEGAVVLRPEVWQSYLQLHPEQGMRSELQELIGPGEAILRISVDWMPCRQTNALFGKFEDCLDLSCFRGAPMRCNSSRDFPQPGDSGLTVQEATGPGVQRLAWLRPEAHRGKCRMVLGWWMPEDEFGLWATFSFLQFLDLVKKSYLRFFQLLTAKQAITLEREFYLCLTMKHFQGGNPLVPAARCGSDSCVDVLRHWEHFGGAFVLADYLKVFLARLGEELCIFDSMDGRQLAPHQCLVRRGQWQQVRGRFWAAFRAQGAAYRRCNGGRNAPAICEDDQPELLSLRRPQGPAQTVQAMLIIRKTFWHAQAPSRSLRRRHTVSLPLRAPRETDPVELTARPARPETFEMRRCCMMMSHEIVSLLGIAAAALYSALQTAIERLDFNSASELGDGKTEDHTKIQEATLTATVTLPFASISQCCPTLWPLSWATSSSTQVAWQRCWDRASRYSLSKFRIQAGRREELAWA</sequence>
<name>A0AA36MXM8_9DINO</name>
<keyword evidence="2" id="KW-1185">Reference proteome</keyword>
<reference evidence="1" key="1">
    <citation type="submission" date="2023-08" db="EMBL/GenBank/DDBJ databases">
        <authorList>
            <person name="Chen Y."/>
            <person name="Shah S."/>
            <person name="Dougan E. K."/>
            <person name="Thang M."/>
            <person name="Chan C."/>
        </authorList>
    </citation>
    <scope>NUCLEOTIDE SEQUENCE</scope>
</reference>
<accession>A0AA36MXM8</accession>
<dbReference type="InterPro" id="IPR007657">
    <property type="entry name" value="Glycosyltransferase_61"/>
</dbReference>
<evidence type="ECO:0000313" key="2">
    <source>
        <dbReference type="Proteomes" id="UP001178507"/>
    </source>
</evidence>
<dbReference type="EMBL" id="CAUJNA010002046">
    <property type="protein sequence ID" value="CAJ1390304.1"/>
    <property type="molecule type" value="Genomic_DNA"/>
</dbReference>